<name>A0A521BQ84_9BACL</name>
<gene>
    <name evidence="9" type="ORF">SAMN06264849_102304</name>
</gene>
<evidence type="ECO:0000256" key="7">
    <source>
        <dbReference type="ARBA" id="ARBA00070305"/>
    </source>
</evidence>
<dbReference type="InterPro" id="IPR017871">
    <property type="entry name" value="ABC_transporter-like_CS"/>
</dbReference>
<dbReference type="InterPro" id="IPR050093">
    <property type="entry name" value="ABC_SmlMolc_Importer"/>
</dbReference>
<dbReference type="PROSITE" id="PS00211">
    <property type="entry name" value="ABC_TRANSPORTER_1"/>
    <property type="match status" value="1"/>
</dbReference>
<dbReference type="SMART" id="SM00382">
    <property type="entry name" value="AAA"/>
    <property type="match status" value="1"/>
</dbReference>
<dbReference type="Proteomes" id="UP000315636">
    <property type="component" value="Unassembled WGS sequence"/>
</dbReference>
<evidence type="ECO:0000256" key="1">
    <source>
        <dbReference type="ARBA" id="ARBA00022448"/>
    </source>
</evidence>
<evidence type="ECO:0000256" key="5">
    <source>
        <dbReference type="ARBA" id="ARBA00063934"/>
    </source>
</evidence>
<dbReference type="GO" id="GO:0015418">
    <property type="term" value="F:ABC-type quaternary ammonium compound transporting activity"/>
    <property type="evidence" value="ECO:0007669"/>
    <property type="project" value="UniProtKB-EC"/>
</dbReference>
<dbReference type="SUPFAM" id="SSF52540">
    <property type="entry name" value="P-loop containing nucleoside triphosphate hydrolases"/>
    <property type="match status" value="1"/>
</dbReference>
<dbReference type="InterPro" id="IPR013611">
    <property type="entry name" value="Transp-assoc_OB_typ2"/>
</dbReference>
<keyword evidence="10" id="KW-1185">Reference proteome</keyword>
<sequence length="340" mass="38401">MSYITIDQVSKCYSENTVLDHISLLVKNGELVTLLGQSGCGKSTLLRAIAGLTEVDEGSIFIDGKEVTNLAPRHRQVGMVFQSYALFPNMTVFNNIAFGLRMKKMNSRSIKQEVQNMIDLTHLNGKEDAYPHQLSGGQQQRVALARSLVMKPKVLLLDEPLSALDAQIRKSLQQELKRVQKELEITTIFVTHDQDEAMTLSDRIFIMNEGQIIQSGTPTEIYTHPASSFIARFIGNYNVFSCKDFQQMTGNTEFDGFEVAIRPEVIQLSNVDESSMKNKEHYWVLQGRIKDRSMIGNVLRYEIETAKTNVCVDYLHHNVPSFVNGDQVLIHLPKKDCISI</sequence>
<dbReference type="PROSITE" id="PS50893">
    <property type="entry name" value="ABC_TRANSPORTER_2"/>
    <property type="match status" value="1"/>
</dbReference>
<dbReference type="InterPro" id="IPR003593">
    <property type="entry name" value="AAA+_ATPase"/>
</dbReference>
<evidence type="ECO:0000313" key="9">
    <source>
        <dbReference type="EMBL" id="SMO49322.1"/>
    </source>
</evidence>
<keyword evidence="1" id="KW-0813">Transport</keyword>
<proteinExistence type="predicted"/>
<accession>A0A521BQ84</accession>
<dbReference type="AlphaFoldDB" id="A0A521BQ84"/>
<comment type="subunit">
    <text evidence="5">The complex is composed of two ATP-binding proteins (OpuCA), two transmembrane proteins (OpuCB and OpuCD) and a solute-binding protein (OpuCC).</text>
</comment>
<comment type="catalytic activity">
    <reaction evidence="4">
        <text>a quaternary ammonium(out) + ATP + H2O = a quaternary ammonium(in) + ADP + phosphate + H(+)</text>
        <dbReference type="Rhea" id="RHEA:11036"/>
        <dbReference type="ChEBI" id="CHEBI:15377"/>
        <dbReference type="ChEBI" id="CHEBI:15378"/>
        <dbReference type="ChEBI" id="CHEBI:30616"/>
        <dbReference type="ChEBI" id="CHEBI:35267"/>
        <dbReference type="ChEBI" id="CHEBI:43474"/>
        <dbReference type="ChEBI" id="CHEBI:456216"/>
        <dbReference type="EC" id="7.6.2.9"/>
    </reaction>
</comment>
<evidence type="ECO:0000313" key="10">
    <source>
        <dbReference type="Proteomes" id="UP000315636"/>
    </source>
</evidence>
<dbReference type="PANTHER" id="PTHR42781:SF4">
    <property type="entry name" value="SPERMIDINE_PUTRESCINE IMPORT ATP-BINDING PROTEIN POTA"/>
    <property type="match status" value="1"/>
</dbReference>
<keyword evidence="2" id="KW-0547">Nucleotide-binding</keyword>
<dbReference type="InterPro" id="IPR027417">
    <property type="entry name" value="P-loop_NTPase"/>
</dbReference>
<dbReference type="GO" id="GO:0016887">
    <property type="term" value="F:ATP hydrolysis activity"/>
    <property type="evidence" value="ECO:0007669"/>
    <property type="project" value="InterPro"/>
</dbReference>
<dbReference type="RefSeq" id="WP_142504593.1">
    <property type="nucleotide sequence ID" value="NZ_FXTI01000002.1"/>
</dbReference>
<dbReference type="InterPro" id="IPR008995">
    <property type="entry name" value="Mo/tungstate-bd_C_term_dom"/>
</dbReference>
<dbReference type="Gene3D" id="3.40.50.300">
    <property type="entry name" value="P-loop containing nucleotide triphosphate hydrolases"/>
    <property type="match status" value="1"/>
</dbReference>
<reference evidence="9 10" key="1">
    <citation type="submission" date="2017-05" db="EMBL/GenBank/DDBJ databases">
        <authorList>
            <person name="Varghese N."/>
            <person name="Submissions S."/>
        </authorList>
    </citation>
    <scope>NUCLEOTIDE SEQUENCE [LARGE SCALE GENOMIC DNA]</scope>
    <source>
        <strain evidence="9 10">DSM 45474</strain>
    </source>
</reference>
<dbReference type="EC" id="7.6.2.9" evidence="6"/>
<protein>
    <recommendedName>
        <fullName evidence="7">Carnitine transport ATP-binding protein OpuCA</fullName>
        <ecNumber evidence="6">7.6.2.9</ecNumber>
    </recommendedName>
</protein>
<dbReference type="OrthoDB" id="9790614at2"/>
<evidence type="ECO:0000256" key="2">
    <source>
        <dbReference type="ARBA" id="ARBA00022741"/>
    </source>
</evidence>
<dbReference type="InterPro" id="IPR003439">
    <property type="entry name" value="ABC_transporter-like_ATP-bd"/>
</dbReference>
<dbReference type="PANTHER" id="PTHR42781">
    <property type="entry name" value="SPERMIDINE/PUTRESCINE IMPORT ATP-BINDING PROTEIN POTA"/>
    <property type="match status" value="1"/>
</dbReference>
<evidence type="ECO:0000256" key="4">
    <source>
        <dbReference type="ARBA" id="ARBA00052482"/>
    </source>
</evidence>
<dbReference type="EMBL" id="FXTI01000002">
    <property type="protein sequence ID" value="SMO49322.1"/>
    <property type="molecule type" value="Genomic_DNA"/>
</dbReference>
<keyword evidence="3 9" id="KW-0067">ATP-binding</keyword>
<evidence type="ECO:0000259" key="8">
    <source>
        <dbReference type="PROSITE" id="PS50893"/>
    </source>
</evidence>
<evidence type="ECO:0000256" key="3">
    <source>
        <dbReference type="ARBA" id="ARBA00022840"/>
    </source>
</evidence>
<organism evidence="9 10">
    <name type="scientific">Melghirimyces algeriensis</name>
    <dbReference type="NCBI Taxonomy" id="910412"/>
    <lineage>
        <taxon>Bacteria</taxon>
        <taxon>Bacillati</taxon>
        <taxon>Bacillota</taxon>
        <taxon>Bacilli</taxon>
        <taxon>Bacillales</taxon>
        <taxon>Thermoactinomycetaceae</taxon>
        <taxon>Melghirimyces</taxon>
    </lineage>
</organism>
<dbReference type="FunFam" id="3.40.50.300:FF:000425">
    <property type="entry name" value="Probable ABC transporter, ATP-binding subunit"/>
    <property type="match status" value="1"/>
</dbReference>
<dbReference type="Pfam" id="PF00005">
    <property type="entry name" value="ABC_tran"/>
    <property type="match status" value="1"/>
</dbReference>
<dbReference type="GO" id="GO:0043190">
    <property type="term" value="C:ATP-binding cassette (ABC) transporter complex"/>
    <property type="evidence" value="ECO:0007669"/>
    <property type="project" value="InterPro"/>
</dbReference>
<evidence type="ECO:0000256" key="6">
    <source>
        <dbReference type="ARBA" id="ARBA00066388"/>
    </source>
</evidence>
<dbReference type="GO" id="GO:0005524">
    <property type="term" value="F:ATP binding"/>
    <property type="evidence" value="ECO:0007669"/>
    <property type="project" value="UniProtKB-KW"/>
</dbReference>
<dbReference type="Pfam" id="PF08402">
    <property type="entry name" value="TOBE_2"/>
    <property type="match status" value="1"/>
</dbReference>
<feature type="domain" description="ABC transporter" evidence="8">
    <location>
        <begin position="4"/>
        <end position="234"/>
    </location>
</feature>
<dbReference type="SUPFAM" id="SSF50331">
    <property type="entry name" value="MOP-like"/>
    <property type="match status" value="1"/>
</dbReference>